<feature type="transmembrane region" description="Helical" evidence="2">
    <location>
        <begin position="32"/>
        <end position="52"/>
    </location>
</feature>
<reference evidence="4" key="1">
    <citation type="submission" date="2017-09" db="EMBL/GenBank/DDBJ databases">
        <title>Depth-based differentiation of microbial function through sediment-hosted aquifers and enrichment of novel symbionts in the deep terrestrial subsurface.</title>
        <authorList>
            <person name="Probst A.J."/>
            <person name="Ladd B."/>
            <person name="Jarett J.K."/>
            <person name="Geller-Mcgrath D.E."/>
            <person name="Sieber C.M.K."/>
            <person name="Emerson J.B."/>
            <person name="Anantharaman K."/>
            <person name="Thomas B.C."/>
            <person name="Malmstrom R."/>
            <person name="Stieglmeier M."/>
            <person name="Klingl A."/>
            <person name="Woyke T."/>
            <person name="Ryan C.M."/>
            <person name="Banfield J.F."/>
        </authorList>
    </citation>
    <scope>NUCLEOTIDE SEQUENCE [LARGE SCALE GENOMIC DNA]</scope>
</reference>
<keyword evidence="2" id="KW-0472">Membrane</keyword>
<name>A0A2H0UQ43_9BACT</name>
<gene>
    <name evidence="3" type="ORF">COU09_01955</name>
</gene>
<protein>
    <submittedName>
        <fullName evidence="3">Uncharacterized protein</fullName>
    </submittedName>
</protein>
<evidence type="ECO:0000256" key="1">
    <source>
        <dbReference type="SAM" id="MobiDB-lite"/>
    </source>
</evidence>
<dbReference type="EMBL" id="PFBB01000021">
    <property type="protein sequence ID" value="PIR88498.1"/>
    <property type="molecule type" value="Genomic_DNA"/>
</dbReference>
<sequence>MADEQISAAPQPMDEPIQVEPAQSTGGGQKKAVLILIVLVTLVVGLALGWLLKTWLTPEIPPVDTEAIRTQAIVETKALLEQEKMAQESAMNGVVKQIAADKIVIDSGDSIGVVFTIDNKTLFSKVSGDDGTTKTELSIDDVAVNDFVSIKSDAVIKTESENYAQEIYKL</sequence>
<accession>A0A2H0UQ43</accession>
<feature type="region of interest" description="Disordered" evidence="1">
    <location>
        <begin position="1"/>
        <end position="25"/>
    </location>
</feature>
<evidence type="ECO:0000313" key="3">
    <source>
        <dbReference type="EMBL" id="PIR88498.1"/>
    </source>
</evidence>
<proteinExistence type="predicted"/>
<organism evidence="3 4">
    <name type="scientific">Candidatus Harrisonbacteria bacterium CG10_big_fil_rev_8_21_14_0_10_44_23</name>
    <dbReference type="NCBI Taxonomy" id="1974585"/>
    <lineage>
        <taxon>Bacteria</taxon>
        <taxon>Candidatus Harrisoniibacteriota</taxon>
    </lineage>
</organism>
<keyword evidence="2" id="KW-0812">Transmembrane</keyword>
<comment type="caution">
    <text evidence="3">The sequence shown here is derived from an EMBL/GenBank/DDBJ whole genome shotgun (WGS) entry which is preliminary data.</text>
</comment>
<dbReference type="AlphaFoldDB" id="A0A2H0UQ43"/>
<evidence type="ECO:0000313" key="4">
    <source>
        <dbReference type="Proteomes" id="UP000229615"/>
    </source>
</evidence>
<evidence type="ECO:0000256" key="2">
    <source>
        <dbReference type="SAM" id="Phobius"/>
    </source>
</evidence>
<keyword evidence="2" id="KW-1133">Transmembrane helix</keyword>
<dbReference type="Proteomes" id="UP000229615">
    <property type="component" value="Unassembled WGS sequence"/>
</dbReference>